<comment type="caution">
    <text evidence="1">The sequence shown here is derived from an EMBL/GenBank/DDBJ whole genome shotgun (WGS) entry which is preliminary data.</text>
</comment>
<name>A0A813C4H9_9DINO</name>
<sequence>MALRLVSKKFRMWSSDQLLLKYPRNLCSGPSLSVQLAVKVVWVNVTRLNMIATMAVARPLGESGQAPTGAYGTIGAPRAGEMLGMALSKTTSPPAGADDLAGNRLGQVLTHGLTAKETVIPKTTVETDAPVPGQMVEIAAELTTITQTDVINGRTAVATLAGDVADGAMTMRATHLVEVMIMEWLGMDGAISATGTASAEQPEKLTSGAVVVKALVLYQNLGGKAWVAAEELSVAKLGSPTG</sequence>
<organism evidence="1 2">
    <name type="scientific">Symbiodinium necroappetens</name>
    <dbReference type="NCBI Taxonomy" id="1628268"/>
    <lineage>
        <taxon>Eukaryota</taxon>
        <taxon>Sar</taxon>
        <taxon>Alveolata</taxon>
        <taxon>Dinophyceae</taxon>
        <taxon>Suessiales</taxon>
        <taxon>Symbiodiniaceae</taxon>
        <taxon>Symbiodinium</taxon>
    </lineage>
</organism>
<feature type="non-terminal residue" evidence="1">
    <location>
        <position position="1"/>
    </location>
</feature>
<gene>
    <name evidence="1" type="ORF">SNEC2469_LOCUS33289</name>
</gene>
<protein>
    <submittedName>
        <fullName evidence="1">Uncharacterized protein</fullName>
    </submittedName>
</protein>
<dbReference type="Proteomes" id="UP000601435">
    <property type="component" value="Unassembled WGS sequence"/>
</dbReference>
<reference evidence="1" key="1">
    <citation type="submission" date="2021-02" db="EMBL/GenBank/DDBJ databases">
        <authorList>
            <person name="Dougan E. K."/>
            <person name="Rhodes N."/>
            <person name="Thang M."/>
            <person name="Chan C."/>
        </authorList>
    </citation>
    <scope>NUCLEOTIDE SEQUENCE</scope>
</reference>
<dbReference type="AlphaFoldDB" id="A0A813C4H9"/>
<evidence type="ECO:0000313" key="1">
    <source>
        <dbReference type="EMBL" id="CAE7938769.1"/>
    </source>
</evidence>
<dbReference type="EMBL" id="CAJNJA010087050">
    <property type="protein sequence ID" value="CAE7938769.1"/>
    <property type="molecule type" value="Genomic_DNA"/>
</dbReference>
<accession>A0A813C4H9</accession>
<proteinExistence type="predicted"/>
<evidence type="ECO:0000313" key="2">
    <source>
        <dbReference type="Proteomes" id="UP000601435"/>
    </source>
</evidence>
<keyword evidence="2" id="KW-1185">Reference proteome</keyword>